<keyword evidence="1" id="KW-0472">Membrane</keyword>
<dbReference type="EMBL" id="MLQS01000017">
    <property type="protein sequence ID" value="OIJ19715.1"/>
    <property type="molecule type" value="Genomic_DNA"/>
</dbReference>
<dbReference type="STRING" id="472963.BKP45_11670"/>
<evidence type="ECO:0000313" key="4">
    <source>
        <dbReference type="Proteomes" id="UP000180057"/>
    </source>
</evidence>
<organism evidence="3 4">
    <name type="scientific">Anaerobacillus alkalidiazotrophicus</name>
    <dbReference type="NCBI Taxonomy" id="472963"/>
    <lineage>
        <taxon>Bacteria</taxon>
        <taxon>Bacillati</taxon>
        <taxon>Bacillota</taxon>
        <taxon>Bacilli</taxon>
        <taxon>Bacillales</taxon>
        <taxon>Bacillaceae</taxon>
        <taxon>Anaerobacillus</taxon>
    </lineage>
</organism>
<feature type="transmembrane region" description="Helical" evidence="1">
    <location>
        <begin position="6"/>
        <end position="27"/>
    </location>
</feature>
<dbReference type="RefSeq" id="WP_071389851.1">
    <property type="nucleotide sequence ID" value="NZ_MLQS01000017.1"/>
</dbReference>
<dbReference type="EMBL" id="MLQS01000030">
    <property type="protein sequence ID" value="OIJ18236.1"/>
    <property type="molecule type" value="Genomic_DNA"/>
</dbReference>
<sequence>MVRWLLLSVVGVACITVWFMVMHTFLVNEKTLYSEPTQISSLQNAEEEPTTDPREEDVLKEQKEIATTNDGIDIITRGIRKGDFAKYAPDGVISIDVLLSIINKDQH</sequence>
<name>A0A1S2M7P2_9BACI</name>
<dbReference type="AlphaFoldDB" id="A0A1S2M7P2"/>
<dbReference type="Proteomes" id="UP000180057">
    <property type="component" value="Unassembled WGS sequence"/>
</dbReference>
<comment type="caution">
    <text evidence="3">The sequence shown here is derived from an EMBL/GenBank/DDBJ whole genome shotgun (WGS) entry which is preliminary data.</text>
</comment>
<evidence type="ECO:0000313" key="3">
    <source>
        <dbReference type="EMBL" id="OIJ19715.1"/>
    </source>
</evidence>
<evidence type="ECO:0000313" key="2">
    <source>
        <dbReference type="EMBL" id="OIJ18236.1"/>
    </source>
</evidence>
<gene>
    <name evidence="3" type="ORF">BKP45_11670</name>
    <name evidence="2" type="ORF">BKP45_17385</name>
</gene>
<keyword evidence="1" id="KW-1133">Transmembrane helix</keyword>
<accession>A0A1S2M7P2</accession>
<evidence type="ECO:0000256" key="1">
    <source>
        <dbReference type="SAM" id="Phobius"/>
    </source>
</evidence>
<protein>
    <submittedName>
        <fullName evidence="3">Uncharacterized protein</fullName>
    </submittedName>
</protein>
<keyword evidence="1" id="KW-0812">Transmembrane</keyword>
<reference evidence="3 4" key="1">
    <citation type="submission" date="2016-10" db="EMBL/GenBank/DDBJ databases">
        <title>Draft genome sequences of four alkaliphilic bacteria belonging to the Anaerobacillus genus.</title>
        <authorList>
            <person name="Bassil N.M."/>
            <person name="Lloyd J.R."/>
        </authorList>
    </citation>
    <scope>NUCLEOTIDE SEQUENCE [LARGE SCALE GENOMIC DNA]</scope>
    <source>
        <strain evidence="3 4">DSM 22531</strain>
    </source>
</reference>
<dbReference type="OrthoDB" id="2968692at2"/>
<proteinExistence type="predicted"/>
<keyword evidence="4" id="KW-1185">Reference proteome</keyword>